<evidence type="ECO:0000313" key="10">
    <source>
        <dbReference type="EMBL" id="PLW69157.1"/>
    </source>
</evidence>
<dbReference type="InterPro" id="IPR036188">
    <property type="entry name" value="FAD/NAD-bd_sf"/>
</dbReference>
<comment type="similarity">
    <text evidence="6">Belongs to the FAD-dependent oxidoreductase 2 family. 3-oxosteroid dehydrogenase subfamily.</text>
</comment>
<dbReference type="Proteomes" id="UP000235005">
    <property type="component" value="Unassembled WGS sequence"/>
</dbReference>
<dbReference type="AlphaFoldDB" id="A0A2N5X3V5"/>
<keyword evidence="3" id="KW-0274">FAD</keyword>
<accession>A0A2N5X3V5</accession>
<dbReference type="GO" id="GO:0008202">
    <property type="term" value="P:steroid metabolic process"/>
    <property type="evidence" value="ECO:0007669"/>
    <property type="project" value="UniProtKB-ARBA"/>
</dbReference>
<dbReference type="SUPFAM" id="SSF56425">
    <property type="entry name" value="Succinate dehydrogenase/fumarate reductase flavoprotein, catalytic domain"/>
    <property type="match status" value="1"/>
</dbReference>
<comment type="cofactor">
    <cofactor evidence="1">
        <name>FAD</name>
        <dbReference type="ChEBI" id="CHEBI:57692"/>
    </cofactor>
</comment>
<dbReference type="Pfam" id="PF00890">
    <property type="entry name" value="FAD_binding_2"/>
    <property type="match status" value="1"/>
</dbReference>
<organism evidence="10 11">
    <name type="scientific">Pseudohalioglobus lutimaris</name>
    <dbReference type="NCBI Taxonomy" id="1737061"/>
    <lineage>
        <taxon>Bacteria</taxon>
        <taxon>Pseudomonadati</taxon>
        <taxon>Pseudomonadota</taxon>
        <taxon>Gammaproteobacteria</taxon>
        <taxon>Cellvibrionales</taxon>
        <taxon>Halieaceae</taxon>
        <taxon>Pseudohalioglobus</taxon>
    </lineage>
</organism>
<dbReference type="GO" id="GO:0047571">
    <property type="term" value="F:3-oxosteroid 1-dehydrogenase activity"/>
    <property type="evidence" value="ECO:0007669"/>
    <property type="project" value="UniProtKB-EC"/>
</dbReference>
<dbReference type="Gene3D" id="3.50.50.60">
    <property type="entry name" value="FAD/NAD(P)-binding domain"/>
    <property type="match status" value="2"/>
</dbReference>
<keyword evidence="4" id="KW-0560">Oxidoreductase</keyword>
<evidence type="ECO:0000256" key="5">
    <source>
        <dbReference type="ARBA" id="ARBA00051951"/>
    </source>
</evidence>
<dbReference type="EC" id="1.3.99.4" evidence="7"/>
<evidence type="ECO:0000313" key="11">
    <source>
        <dbReference type="Proteomes" id="UP000235005"/>
    </source>
</evidence>
<evidence type="ECO:0000256" key="8">
    <source>
        <dbReference type="ARBA" id="ARBA00069709"/>
    </source>
</evidence>
<sequence>MVEKYFPGSPALYTPIFNSCPVREYAVKKTYDVIVVGSGAGAFVAAIRAASQGASVIMLEKQATYGGTSARSGGGLWVPNNRNIGSVGVTDSDEDAYQYMRKVIPEDQVSDDTIRNYIATAPKMLDFLSSETLVNYVPVPGYADYYPSYPGWKEGGRTMDPMPIDGRPLGDLLYKMEETPKQSRAMGIFGMSIVEGSQILATTPGWQKIVAGIFARYLLDIGGRLRGMRDRRLCQGNALIGGLLMAARKHGVELVLETGVNGLIKEGDRVVGVRAHSAKHGDIELRAERGVVAAAGGFENNPQMRGDYLPGPTDTDWSAAIPGNTGDLIRAGQEIGAATGLMNEAWWAPVVKNGDTSVVLFSEKSKPGLIVVDKQGRRFMNEAITYNSYGECFYNARKAGYDCVPAYMIFDGNYRKKYFFGGIVQSSMSPDFMNRSAFGPDGMLIKAGSLDELADKLGVDKAGLRDTTSKMAEYARTGVDEEFGRGSDAHDRMYGDVEVTPNPCLGPLDEAPFYGAPIYPGDIGTKGGLVIDHDGRVQDEQGNAIEGLYAAGNCTASIMGDKYPGAGCTLGPAMSIAFRAADHMMAEA</sequence>
<evidence type="ECO:0000256" key="7">
    <source>
        <dbReference type="ARBA" id="ARBA00066536"/>
    </source>
</evidence>
<dbReference type="EMBL" id="PKUS01000008">
    <property type="protein sequence ID" value="PLW69157.1"/>
    <property type="molecule type" value="Genomic_DNA"/>
</dbReference>
<reference evidence="10 11" key="1">
    <citation type="submission" date="2018-01" db="EMBL/GenBank/DDBJ databases">
        <title>The draft genome sequence of Halioglobus lutimaris HF004.</title>
        <authorList>
            <person name="Du Z.-J."/>
            <person name="Shi M.-J."/>
        </authorList>
    </citation>
    <scope>NUCLEOTIDE SEQUENCE [LARGE SCALE GENOMIC DNA]</scope>
    <source>
        <strain evidence="10 11">HF004</strain>
    </source>
</reference>
<name>A0A2N5X3V5_9GAMM</name>
<dbReference type="PANTHER" id="PTHR43400:SF10">
    <property type="entry name" value="3-OXOSTEROID 1-DEHYDROGENASE"/>
    <property type="match status" value="1"/>
</dbReference>
<comment type="caution">
    <text evidence="10">The sequence shown here is derived from an EMBL/GenBank/DDBJ whole genome shotgun (WGS) entry which is preliminary data.</text>
</comment>
<evidence type="ECO:0000256" key="6">
    <source>
        <dbReference type="ARBA" id="ARBA00061147"/>
    </source>
</evidence>
<evidence type="ECO:0000256" key="3">
    <source>
        <dbReference type="ARBA" id="ARBA00022827"/>
    </source>
</evidence>
<evidence type="ECO:0000256" key="2">
    <source>
        <dbReference type="ARBA" id="ARBA00022630"/>
    </source>
</evidence>
<evidence type="ECO:0000259" key="9">
    <source>
        <dbReference type="Pfam" id="PF00890"/>
    </source>
</evidence>
<evidence type="ECO:0000256" key="4">
    <source>
        <dbReference type="ARBA" id="ARBA00023002"/>
    </source>
</evidence>
<dbReference type="FunFam" id="3.50.50.60:FF:000208">
    <property type="entry name" value="3-ketosteroid dehydrogenase"/>
    <property type="match status" value="1"/>
</dbReference>
<dbReference type="SUPFAM" id="SSF51905">
    <property type="entry name" value="FAD/NAD(P)-binding domain"/>
    <property type="match status" value="1"/>
</dbReference>
<dbReference type="PANTHER" id="PTHR43400">
    <property type="entry name" value="FUMARATE REDUCTASE"/>
    <property type="match status" value="1"/>
</dbReference>
<protein>
    <recommendedName>
        <fullName evidence="8">3-oxosteroid 1-dehydrogenase</fullName>
        <ecNumber evidence="7">1.3.99.4</ecNumber>
    </recommendedName>
</protein>
<evidence type="ECO:0000256" key="1">
    <source>
        <dbReference type="ARBA" id="ARBA00001974"/>
    </source>
</evidence>
<keyword evidence="11" id="KW-1185">Reference proteome</keyword>
<dbReference type="InterPro" id="IPR003953">
    <property type="entry name" value="FAD-dep_OxRdtase_2_FAD-bd"/>
</dbReference>
<feature type="domain" description="FAD-dependent oxidoreductase 2 FAD-binding" evidence="9">
    <location>
        <begin position="32"/>
        <end position="570"/>
    </location>
</feature>
<dbReference type="InterPro" id="IPR050315">
    <property type="entry name" value="FAD-oxidoreductase_2"/>
</dbReference>
<proteinExistence type="inferred from homology"/>
<gene>
    <name evidence="10" type="ORF">C0039_08840</name>
</gene>
<keyword evidence="2" id="KW-0285">Flavoprotein</keyword>
<dbReference type="InterPro" id="IPR027477">
    <property type="entry name" value="Succ_DH/fumarate_Rdtase_cat_sf"/>
</dbReference>
<dbReference type="OrthoDB" id="9813348at2"/>
<comment type="catalytic activity">
    <reaction evidence="5">
        <text>a 3-oxosteroid + A = a 3-oxo-Delta(1)-steroid + AH2</text>
        <dbReference type="Rhea" id="RHEA:13329"/>
        <dbReference type="ChEBI" id="CHEBI:13193"/>
        <dbReference type="ChEBI" id="CHEBI:17499"/>
        <dbReference type="ChEBI" id="CHEBI:20156"/>
        <dbReference type="ChEBI" id="CHEBI:47788"/>
        <dbReference type="EC" id="1.3.99.4"/>
    </reaction>
</comment>